<evidence type="ECO:0000256" key="4">
    <source>
        <dbReference type="ARBA" id="ARBA00038132"/>
    </source>
</evidence>
<feature type="compositionally biased region" description="Polar residues" evidence="5">
    <location>
        <begin position="44"/>
        <end position="55"/>
    </location>
</feature>
<dbReference type="PANTHER" id="PTHR40621:SF6">
    <property type="entry name" value="AP-1-LIKE TRANSCRIPTION FACTOR YAP1-RELATED"/>
    <property type="match status" value="1"/>
</dbReference>
<accession>A0A9P9Y125</accession>
<evidence type="ECO:0000256" key="2">
    <source>
        <dbReference type="ARBA" id="ARBA00004496"/>
    </source>
</evidence>
<dbReference type="SUPFAM" id="SSF111430">
    <property type="entry name" value="YAP1 redox domain"/>
    <property type="match status" value="1"/>
</dbReference>
<dbReference type="GO" id="GO:0000976">
    <property type="term" value="F:transcription cis-regulatory region binding"/>
    <property type="evidence" value="ECO:0007669"/>
    <property type="project" value="InterPro"/>
</dbReference>
<comment type="caution">
    <text evidence="7">The sequence shown here is derived from an EMBL/GenBank/DDBJ whole genome shotgun (WGS) entry which is preliminary data.</text>
</comment>
<dbReference type="EMBL" id="JAGIXG020000026">
    <property type="protein sequence ID" value="KAI6781004.1"/>
    <property type="molecule type" value="Genomic_DNA"/>
</dbReference>
<evidence type="ECO:0000256" key="5">
    <source>
        <dbReference type="SAM" id="MobiDB-lite"/>
    </source>
</evidence>
<gene>
    <name evidence="7" type="ORF">J7T54_003146</name>
</gene>
<evidence type="ECO:0000313" key="8">
    <source>
        <dbReference type="Proteomes" id="UP001055219"/>
    </source>
</evidence>
<dbReference type="SUPFAM" id="SSF57959">
    <property type="entry name" value="Leucine zipper domain"/>
    <property type="match status" value="1"/>
</dbReference>
<reference evidence="7" key="2">
    <citation type="submission" date="2022-07" db="EMBL/GenBank/DDBJ databases">
        <authorList>
            <person name="Goncalves M.F.M."/>
            <person name="Hilario S."/>
            <person name="Van De Peer Y."/>
            <person name="Esteves A.C."/>
            <person name="Alves A."/>
        </authorList>
    </citation>
    <scope>NUCLEOTIDE SEQUENCE</scope>
    <source>
        <strain evidence="7">MUM 19.33</strain>
    </source>
</reference>
<dbReference type="InterPro" id="IPR023167">
    <property type="entry name" value="Yap1_redox_dom_sf"/>
</dbReference>
<feature type="compositionally biased region" description="Basic and acidic residues" evidence="5">
    <location>
        <begin position="131"/>
        <end position="143"/>
    </location>
</feature>
<reference evidence="7" key="1">
    <citation type="journal article" date="2021" name="J Fungi (Basel)">
        <title>Genomic and Metabolomic Analyses of the Marine Fungus Emericellopsis cladophorae: Insights into Saltwater Adaptability Mechanisms and Its Biosynthetic Potential.</title>
        <authorList>
            <person name="Goncalves M.F.M."/>
            <person name="Hilario S."/>
            <person name="Van de Peer Y."/>
            <person name="Esteves A.C."/>
            <person name="Alves A."/>
        </authorList>
    </citation>
    <scope>NUCLEOTIDE SEQUENCE</scope>
    <source>
        <strain evidence="7">MUM 19.33</strain>
    </source>
</reference>
<dbReference type="Gene3D" id="1.20.5.170">
    <property type="match status" value="1"/>
</dbReference>
<dbReference type="Gene3D" id="1.10.238.100">
    <property type="entry name" value="YAP1 redox domain. Chain B"/>
    <property type="match status" value="1"/>
</dbReference>
<feature type="region of interest" description="Disordered" evidence="5">
    <location>
        <begin position="261"/>
        <end position="304"/>
    </location>
</feature>
<comment type="similarity">
    <text evidence="4">Belongs to the bZIP family. YAP subfamily.</text>
</comment>
<dbReference type="Pfam" id="PF08601">
    <property type="entry name" value="PAP1"/>
    <property type="match status" value="2"/>
</dbReference>
<dbReference type="Proteomes" id="UP001055219">
    <property type="component" value="Unassembled WGS sequence"/>
</dbReference>
<feature type="compositionally biased region" description="Low complexity" evidence="5">
    <location>
        <begin position="84"/>
        <end position="94"/>
    </location>
</feature>
<feature type="compositionally biased region" description="Polar residues" evidence="5">
    <location>
        <begin position="362"/>
        <end position="374"/>
    </location>
</feature>
<name>A0A9P9Y125_9HYPO</name>
<dbReference type="PANTHER" id="PTHR40621">
    <property type="entry name" value="TRANSCRIPTION FACTOR KAPC-RELATED"/>
    <property type="match status" value="1"/>
</dbReference>
<dbReference type="GO" id="GO:0001228">
    <property type="term" value="F:DNA-binding transcription activator activity, RNA polymerase II-specific"/>
    <property type="evidence" value="ECO:0007669"/>
    <property type="project" value="TreeGrafter"/>
</dbReference>
<sequence length="588" mass="63918">MASADAGSGGSLPPNFFLTPQQQNLLFAALNSNKPQQNGGGLTLSPNSFETSPIQSRHDNHHHNNNQALNESPFLDTLNEDLGDSSFDFSFADDQQPRMIGELPQTVKSEPSDTDNHEKRSHPDDEEDDLQDPKRRESTDKVPKKPGRKPLTNEPTSKRKAQNRAAQRAFRERKEQHLKDLETKVEELTQASEQANHENTKLRAQVDQMSTELKQYKQRLSLMSNPTKPVARKDHTFGSSAVGNLADVNFQFNFPKFGGSLPGSTANKQPRSASQPISPQNSVASQPAKSRTLDNKSPSTFSDTQFKDDLAKFSGIFTPSMTSSSAGSASRASLDSAQYSLGGATSSPSASSNSNAGPSSSCGTSPEPFTQSPLGSKPIETMTTIGEEQSNTSSEPFAQFANIGFNNSTNFDWLANQNGGSFEPQLFGDFREPQENILSDPSYDDFFNDALNADFFTPFNVPPESSLGKVDTAHTSSAPKASLIDSIDAQKEDYDDSLKPAKETMNCNQIWEKLQNCPKAQSGEFDLDGLCSELTKKAKCSGTGPVVGEKEFDSILNKYMGDYDSKCVANSLGIEVDRSTKSNGVGLP</sequence>
<feature type="compositionally biased region" description="Polar residues" evidence="5">
    <location>
        <begin position="262"/>
        <end position="304"/>
    </location>
</feature>
<dbReference type="SMART" id="SM00338">
    <property type="entry name" value="BRLZ"/>
    <property type="match status" value="1"/>
</dbReference>
<feature type="compositionally biased region" description="Basic and acidic residues" evidence="5">
    <location>
        <begin position="110"/>
        <end position="123"/>
    </location>
</feature>
<dbReference type="InterPro" id="IPR050936">
    <property type="entry name" value="AP-1-like"/>
</dbReference>
<dbReference type="CDD" id="cd14688">
    <property type="entry name" value="bZIP_YAP"/>
    <property type="match status" value="1"/>
</dbReference>
<feature type="region of interest" description="Disordered" evidence="5">
    <location>
        <begin position="339"/>
        <end position="378"/>
    </location>
</feature>
<evidence type="ECO:0000256" key="1">
    <source>
        <dbReference type="ARBA" id="ARBA00004123"/>
    </source>
</evidence>
<dbReference type="AlphaFoldDB" id="A0A9P9Y125"/>
<comment type="subcellular location">
    <subcellularLocation>
        <location evidence="2">Cytoplasm</location>
    </subcellularLocation>
    <subcellularLocation>
        <location evidence="1">Nucleus</location>
    </subcellularLocation>
</comment>
<organism evidence="7 8">
    <name type="scientific">Emericellopsis cladophorae</name>
    <dbReference type="NCBI Taxonomy" id="2686198"/>
    <lineage>
        <taxon>Eukaryota</taxon>
        <taxon>Fungi</taxon>
        <taxon>Dikarya</taxon>
        <taxon>Ascomycota</taxon>
        <taxon>Pezizomycotina</taxon>
        <taxon>Sordariomycetes</taxon>
        <taxon>Hypocreomycetidae</taxon>
        <taxon>Hypocreales</taxon>
        <taxon>Bionectriaceae</taxon>
        <taxon>Emericellopsis</taxon>
    </lineage>
</organism>
<dbReference type="GO" id="GO:0005737">
    <property type="term" value="C:cytoplasm"/>
    <property type="evidence" value="ECO:0007669"/>
    <property type="project" value="UniProtKB-SubCell"/>
</dbReference>
<feature type="region of interest" description="Disordered" evidence="5">
    <location>
        <begin position="31"/>
        <end position="205"/>
    </location>
</feature>
<dbReference type="OrthoDB" id="5380163at2759"/>
<feature type="compositionally biased region" description="Basic and acidic residues" evidence="5">
    <location>
        <begin position="169"/>
        <end position="187"/>
    </location>
</feature>
<evidence type="ECO:0000256" key="3">
    <source>
        <dbReference type="ARBA" id="ARBA00023242"/>
    </source>
</evidence>
<keyword evidence="3" id="KW-0539">Nucleus</keyword>
<dbReference type="GeneID" id="75829651"/>
<keyword evidence="8" id="KW-1185">Reference proteome</keyword>
<dbReference type="InterPro" id="IPR004827">
    <property type="entry name" value="bZIP"/>
</dbReference>
<dbReference type="GO" id="GO:0034599">
    <property type="term" value="P:cellular response to oxidative stress"/>
    <property type="evidence" value="ECO:0007669"/>
    <property type="project" value="UniProtKB-ARBA"/>
</dbReference>
<dbReference type="PROSITE" id="PS50217">
    <property type="entry name" value="BZIP"/>
    <property type="match status" value="1"/>
</dbReference>
<dbReference type="PROSITE" id="PS00036">
    <property type="entry name" value="BZIP_BASIC"/>
    <property type="match status" value="1"/>
</dbReference>
<feature type="compositionally biased region" description="Low complexity" evidence="5">
    <location>
        <begin position="339"/>
        <end position="361"/>
    </location>
</feature>
<dbReference type="RefSeq" id="XP_051361860.1">
    <property type="nucleotide sequence ID" value="XM_051506958.1"/>
</dbReference>
<dbReference type="Pfam" id="PF00170">
    <property type="entry name" value="bZIP_1"/>
    <property type="match status" value="1"/>
</dbReference>
<dbReference type="FunFam" id="1.20.5.170:FF:000067">
    <property type="entry name" value="BZIP transcription factor"/>
    <property type="match status" value="1"/>
</dbReference>
<evidence type="ECO:0000259" key="6">
    <source>
        <dbReference type="PROSITE" id="PS50217"/>
    </source>
</evidence>
<proteinExistence type="inferred from homology"/>
<dbReference type="InterPro" id="IPR046347">
    <property type="entry name" value="bZIP_sf"/>
</dbReference>
<dbReference type="GO" id="GO:0090575">
    <property type="term" value="C:RNA polymerase II transcription regulator complex"/>
    <property type="evidence" value="ECO:0007669"/>
    <property type="project" value="TreeGrafter"/>
</dbReference>
<evidence type="ECO:0000313" key="7">
    <source>
        <dbReference type="EMBL" id="KAI6781004.1"/>
    </source>
</evidence>
<feature type="domain" description="BZIP" evidence="6">
    <location>
        <begin position="153"/>
        <end position="216"/>
    </location>
</feature>
<dbReference type="InterPro" id="IPR013910">
    <property type="entry name" value="TF_PAP1"/>
</dbReference>
<protein>
    <submittedName>
        <fullName evidence="7">Transcription factor-like protein</fullName>
    </submittedName>
</protein>